<keyword evidence="1" id="KW-0472">Membrane</keyword>
<evidence type="ECO:0000313" key="2">
    <source>
        <dbReference type="EMBL" id="RNI27496.1"/>
    </source>
</evidence>
<keyword evidence="3" id="KW-1185">Reference proteome</keyword>
<feature type="transmembrane region" description="Helical" evidence="1">
    <location>
        <begin position="20"/>
        <end position="42"/>
    </location>
</feature>
<dbReference type="InterPro" id="IPR007165">
    <property type="entry name" value="Phage_holin_4_2"/>
</dbReference>
<proteinExistence type="predicted"/>
<dbReference type="EMBL" id="RJJE01000017">
    <property type="protein sequence ID" value="RNI27496.1"/>
    <property type="molecule type" value="Genomic_DNA"/>
</dbReference>
<name>A0A3M9MPQ7_9BACT</name>
<dbReference type="RefSeq" id="WP_123133963.1">
    <property type="nucleotide sequence ID" value="NZ_JBHMAD010000012.1"/>
</dbReference>
<protein>
    <submittedName>
        <fullName evidence="2">Phage holin family protein</fullName>
    </submittedName>
</protein>
<dbReference type="Proteomes" id="UP000271010">
    <property type="component" value="Unassembled WGS sequence"/>
</dbReference>
<feature type="transmembrane region" description="Helical" evidence="1">
    <location>
        <begin position="49"/>
        <end position="76"/>
    </location>
</feature>
<dbReference type="PANTHER" id="PTHR37309">
    <property type="entry name" value="SLR0284 PROTEIN"/>
    <property type="match status" value="1"/>
</dbReference>
<sequence length="111" mass="11824">MGFILKIIITGIVAIILTKFFPGVTIDGVVSGILLALVLALLNAVVRPILVFLTVPITFFTLGLFLLVINAIILYLADYILDGVEVSGFITAVLYSLALAVATYIIDKIVG</sequence>
<evidence type="ECO:0000313" key="3">
    <source>
        <dbReference type="Proteomes" id="UP000271010"/>
    </source>
</evidence>
<dbReference type="AlphaFoldDB" id="A0A3M9MPQ7"/>
<evidence type="ECO:0000256" key="1">
    <source>
        <dbReference type="SAM" id="Phobius"/>
    </source>
</evidence>
<keyword evidence="1" id="KW-0812">Transmembrane</keyword>
<dbReference type="Pfam" id="PF04020">
    <property type="entry name" value="Phage_holin_4_2"/>
    <property type="match status" value="1"/>
</dbReference>
<dbReference type="PANTHER" id="PTHR37309:SF1">
    <property type="entry name" value="SLR0284 PROTEIN"/>
    <property type="match status" value="1"/>
</dbReference>
<accession>A0A3M9MPQ7</accession>
<dbReference type="OrthoDB" id="6402664at2"/>
<feature type="transmembrane region" description="Helical" evidence="1">
    <location>
        <begin position="88"/>
        <end position="106"/>
    </location>
</feature>
<reference evidence="2 3" key="1">
    <citation type="submission" date="2018-11" db="EMBL/GenBank/DDBJ databases">
        <title>Rufibacter latericius sp. nov., isolated from water in Baiyang Lake.</title>
        <authorList>
            <person name="Yang Y."/>
        </authorList>
    </citation>
    <scope>NUCLEOTIDE SEQUENCE [LARGE SCALE GENOMIC DNA]</scope>
    <source>
        <strain evidence="2 3">MCC P1</strain>
    </source>
</reference>
<gene>
    <name evidence="2" type="ORF">EFA69_15320</name>
</gene>
<comment type="caution">
    <text evidence="2">The sequence shown here is derived from an EMBL/GenBank/DDBJ whole genome shotgun (WGS) entry which is preliminary data.</text>
</comment>
<organism evidence="2 3">
    <name type="scientific">Rufibacter immobilis</name>
    <dbReference type="NCBI Taxonomy" id="1348778"/>
    <lineage>
        <taxon>Bacteria</taxon>
        <taxon>Pseudomonadati</taxon>
        <taxon>Bacteroidota</taxon>
        <taxon>Cytophagia</taxon>
        <taxon>Cytophagales</taxon>
        <taxon>Hymenobacteraceae</taxon>
        <taxon>Rufibacter</taxon>
    </lineage>
</organism>
<keyword evidence="1" id="KW-1133">Transmembrane helix</keyword>